<sequence length="183" mass="20399">MAEHGMQNVVTCVGCGGNLCRFGYCNVWCGNTYHPHHYSYYYLNARRTLYYLQILTSHDSHTLPPFHTSLKPAFAALQSSNSDFPLRAGIKLVRRPCDTLPAYPIFQPCAKAATPPLPTRSFTSLHLLLMHPAHGSETSRPAARAWVRASGDGDKGKVSVSRRAFWRHGVGAQIPRVQTRFGM</sequence>
<evidence type="ECO:0000313" key="2">
    <source>
        <dbReference type="Proteomes" id="UP000800094"/>
    </source>
</evidence>
<organism evidence="1 2">
    <name type="scientific">Trematosphaeria pertusa</name>
    <dbReference type="NCBI Taxonomy" id="390896"/>
    <lineage>
        <taxon>Eukaryota</taxon>
        <taxon>Fungi</taxon>
        <taxon>Dikarya</taxon>
        <taxon>Ascomycota</taxon>
        <taxon>Pezizomycotina</taxon>
        <taxon>Dothideomycetes</taxon>
        <taxon>Pleosporomycetidae</taxon>
        <taxon>Pleosporales</taxon>
        <taxon>Massarineae</taxon>
        <taxon>Trematosphaeriaceae</taxon>
        <taxon>Trematosphaeria</taxon>
    </lineage>
</organism>
<dbReference type="RefSeq" id="XP_033688326.1">
    <property type="nucleotide sequence ID" value="XM_033820750.1"/>
</dbReference>
<gene>
    <name evidence="1" type="ORF">BU26DRAFT_220842</name>
</gene>
<proteinExistence type="predicted"/>
<name>A0A6A6ITW1_9PLEO</name>
<reference evidence="1" key="1">
    <citation type="journal article" date="2020" name="Stud. Mycol.">
        <title>101 Dothideomycetes genomes: a test case for predicting lifestyles and emergence of pathogens.</title>
        <authorList>
            <person name="Haridas S."/>
            <person name="Albert R."/>
            <person name="Binder M."/>
            <person name="Bloem J."/>
            <person name="Labutti K."/>
            <person name="Salamov A."/>
            <person name="Andreopoulos B."/>
            <person name="Baker S."/>
            <person name="Barry K."/>
            <person name="Bills G."/>
            <person name="Bluhm B."/>
            <person name="Cannon C."/>
            <person name="Castanera R."/>
            <person name="Culley D."/>
            <person name="Daum C."/>
            <person name="Ezra D."/>
            <person name="Gonzalez J."/>
            <person name="Henrissat B."/>
            <person name="Kuo A."/>
            <person name="Liang C."/>
            <person name="Lipzen A."/>
            <person name="Lutzoni F."/>
            <person name="Magnuson J."/>
            <person name="Mondo S."/>
            <person name="Nolan M."/>
            <person name="Ohm R."/>
            <person name="Pangilinan J."/>
            <person name="Park H.-J."/>
            <person name="Ramirez L."/>
            <person name="Alfaro M."/>
            <person name="Sun H."/>
            <person name="Tritt A."/>
            <person name="Yoshinaga Y."/>
            <person name="Zwiers L.-H."/>
            <person name="Turgeon B."/>
            <person name="Goodwin S."/>
            <person name="Spatafora J."/>
            <person name="Crous P."/>
            <person name="Grigoriev I."/>
        </authorList>
    </citation>
    <scope>NUCLEOTIDE SEQUENCE</scope>
    <source>
        <strain evidence="1">CBS 122368</strain>
    </source>
</reference>
<dbReference type="GeneID" id="54574080"/>
<dbReference type="Proteomes" id="UP000800094">
    <property type="component" value="Unassembled WGS sequence"/>
</dbReference>
<dbReference type="AlphaFoldDB" id="A0A6A6ITW1"/>
<dbReference type="EMBL" id="ML987191">
    <property type="protein sequence ID" value="KAF2253322.1"/>
    <property type="molecule type" value="Genomic_DNA"/>
</dbReference>
<accession>A0A6A6ITW1</accession>
<protein>
    <submittedName>
        <fullName evidence="1">Uncharacterized protein</fullName>
    </submittedName>
</protein>
<keyword evidence="2" id="KW-1185">Reference proteome</keyword>
<evidence type="ECO:0000313" key="1">
    <source>
        <dbReference type="EMBL" id="KAF2253322.1"/>
    </source>
</evidence>